<feature type="region of interest" description="Disordered" evidence="7">
    <location>
        <begin position="829"/>
        <end position="1015"/>
    </location>
</feature>
<proteinExistence type="predicted"/>
<evidence type="ECO:0000256" key="1">
    <source>
        <dbReference type="ARBA" id="ARBA00004123"/>
    </source>
</evidence>
<feature type="compositionally biased region" description="Polar residues" evidence="7">
    <location>
        <begin position="1"/>
        <end position="10"/>
    </location>
</feature>
<evidence type="ECO:0000313" key="10">
    <source>
        <dbReference type="Proteomes" id="UP000054272"/>
    </source>
</evidence>
<evidence type="ECO:0000256" key="3">
    <source>
        <dbReference type="ARBA" id="ARBA00022771"/>
    </source>
</evidence>
<feature type="compositionally biased region" description="Polar residues" evidence="7">
    <location>
        <begin position="649"/>
        <end position="663"/>
    </location>
</feature>
<keyword evidence="10" id="KW-1185">Reference proteome</keyword>
<feature type="compositionally biased region" description="Basic and acidic residues" evidence="7">
    <location>
        <begin position="633"/>
        <end position="646"/>
    </location>
</feature>
<dbReference type="PROSITE" id="PS50114">
    <property type="entry name" value="GATA_ZN_FINGER_2"/>
    <property type="match status" value="1"/>
</dbReference>
<accession>A0ABR5BKT1</accession>
<dbReference type="PRINTS" id="PR00619">
    <property type="entry name" value="GATAZNFINGER"/>
</dbReference>
<feature type="compositionally biased region" description="Pro residues" evidence="7">
    <location>
        <begin position="381"/>
        <end position="398"/>
    </location>
</feature>
<evidence type="ECO:0000256" key="6">
    <source>
        <dbReference type="PROSITE-ProRule" id="PRU00094"/>
    </source>
</evidence>
<keyword evidence="5" id="KW-0539">Nucleus</keyword>
<feature type="compositionally biased region" description="Gly residues" evidence="7">
    <location>
        <begin position="170"/>
        <end position="179"/>
    </location>
</feature>
<dbReference type="InterPro" id="IPR000679">
    <property type="entry name" value="Znf_GATA"/>
</dbReference>
<dbReference type="Pfam" id="PF00320">
    <property type="entry name" value="GATA"/>
    <property type="match status" value="1"/>
</dbReference>
<feature type="compositionally biased region" description="Polar residues" evidence="7">
    <location>
        <begin position="674"/>
        <end position="689"/>
    </location>
</feature>
<feature type="region of interest" description="Disordered" evidence="7">
    <location>
        <begin position="723"/>
        <end position="770"/>
    </location>
</feature>
<dbReference type="PROSITE" id="PS00344">
    <property type="entry name" value="GATA_ZN_FINGER_1"/>
    <property type="match status" value="1"/>
</dbReference>
<feature type="region of interest" description="Disordered" evidence="7">
    <location>
        <begin position="354"/>
        <end position="496"/>
    </location>
</feature>
<sequence length="1015" mass="109760">MPETHTSAPQDNEHEPAIGNRFENRFGPGWRVGFDNSNERGGIDEDAAEDSPPPRRESPGISDREIEAAETETPNVEKDELESDYGEPIQQQRRVDSEEELDQKELIRRAAARRRHQNKKEEQGNDSQPSAKKRKSLAPANASPLPSPPPSAAATASAHPPAGTCPGDGRCNGAGGKAGCEGCPTYNNSIAAGLVSANNSHAASHPASVSEGIERPLRNIYDREHRPYGFDRLMENNLGNGLAPKALTRQSPDQRQAHPSPVTTQPLMHPTSEKGTPTRFSPDSDAETPAAPGSNGSGLAATPVGMSCRNCGTSTTPLWRRDEEGRPQCNACGLYHKLHGVPRPVAMKKTVIKRRKRVPAVGSTSTSTGGRGANAEHPSPASAPAPVPTVTAPPPHVAPPLDDKAHRASPPFGHRTPQSHSEHRINHPIGPEAYGLAGRYSKPPSASMNLPGSASTSSLNLPERKKPWWQEGREGRDREKEEKDREAREREGKVTKLTRCLSSPNSKLPTDHRLLAIRSNYRHTSAPPELPPAADTSHQCSSLAGATLEQIAHQLAAEALLTMAPAANGGPSPEKRVEKSAGAGPLSSSQSRRASLDVDMAEAEPRGVKRKNEEEARDARDPRAPPMSLGLHGMDRDRNRSKDRAFSHSPLNSTDPRSVQPSNPHLPGSRLGQPPTSSSPYPVTAQQGAPNRYSVYGPTTRDPLAGSSSYSFNASRYSNLHMRRDLSPSVGGTATKPSVLSPPRRASPGPAPDTRERFYPSSSAASAGPAPASVSAAMAGYGHYSMSRRELQEHREQLKEGKRWLEAMMAKTDKMLHMVENKMALTVEMGSGPSVAGPGDRPSLSSNASPIPPPAAVHKVSDDWEFEERERQRQKEIQRLEQEREMDRAEREKRERERERERPGSYEDVRGRPRDKSEAERNRDILLASRRVSAVSPNPATRAAASRESASSNGSAPHQGEKSQGGANGVPGGKREGSQWDGEPVMSGVPLPRREQQNGIGSRLGRGLWSFDVRS</sequence>
<evidence type="ECO:0000256" key="4">
    <source>
        <dbReference type="ARBA" id="ARBA00022833"/>
    </source>
</evidence>
<keyword evidence="3 6" id="KW-0863">Zinc-finger</keyword>
<evidence type="ECO:0000259" key="8">
    <source>
        <dbReference type="PROSITE" id="PS50114"/>
    </source>
</evidence>
<evidence type="ECO:0000256" key="5">
    <source>
        <dbReference type="ARBA" id="ARBA00023242"/>
    </source>
</evidence>
<dbReference type="InterPro" id="IPR039355">
    <property type="entry name" value="Transcription_factor_GATA"/>
</dbReference>
<feature type="region of interest" description="Disordered" evidence="7">
    <location>
        <begin position="1"/>
        <end position="185"/>
    </location>
</feature>
<dbReference type="EMBL" id="KN848812">
    <property type="protein sequence ID" value="KIR76148.1"/>
    <property type="molecule type" value="Genomic_DNA"/>
</dbReference>
<dbReference type="PANTHER" id="PTHR10071:SF281">
    <property type="entry name" value="BOX A-BINDING FACTOR-RELATED"/>
    <property type="match status" value="1"/>
</dbReference>
<feature type="compositionally biased region" description="Polar residues" evidence="7">
    <location>
        <begin position="444"/>
        <end position="460"/>
    </location>
</feature>
<keyword evidence="4" id="KW-0862">Zinc</keyword>
<feature type="compositionally biased region" description="Low complexity" evidence="7">
    <location>
        <begin position="152"/>
        <end position="162"/>
    </location>
</feature>
<feature type="compositionally biased region" description="Basic and acidic residues" evidence="7">
    <location>
        <begin position="52"/>
        <end position="67"/>
    </location>
</feature>
<organism evidence="9 10">
    <name type="scientific">Cryptococcus gattii EJB2</name>
    <dbReference type="NCBI Taxonomy" id="1296103"/>
    <lineage>
        <taxon>Eukaryota</taxon>
        <taxon>Fungi</taxon>
        <taxon>Dikarya</taxon>
        <taxon>Basidiomycota</taxon>
        <taxon>Agaricomycotina</taxon>
        <taxon>Tremellomycetes</taxon>
        <taxon>Tremellales</taxon>
        <taxon>Cryptococcaceae</taxon>
        <taxon>Cryptococcus</taxon>
        <taxon>Cryptococcus gattii species complex</taxon>
    </lineage>
</organism>
<keyword evidence="2" id="KW-0479">Metal-binding</keyword>
<gene>
    <name evidence="9" type="ORF">I306_06835</name>
</gene>
<evidence type="ECO:0000256" key="7">
    <source>
        <dbReference type="SAM" id="MobiDB-lite"/>
    </source>
</evidence>
<comment type="subcellular location">
    <subcellularLocation>
        <location evidence="1">Nucleus</location>
    </subcellularLocation>
</comment>
<protein>
    <submittedName>
        <fullName evidence="9">Iron regulator 1</fullName>
    </submittedName>
</protein>
<evidence type="ECO:0000313" key="9">
    <source>
        <dbReference type="EMBL" id="KIR76148.1"/>
    </source>
</evidence>
<dbReference type="Proteomes" id="UP000054272">
    <property type="component" value="Unassembled WGS sequence"/>
</dbReference>
<feature type="compositionally biased region" description="Basic and acidic residues" evidence="7">
    <location>
        <begin position="868"/>
        <end position="924"/>
    </location>
</feature>
<dbReference type="Gene3D" id="3.30.50.10">
    <property type="entry name" value="Erythroid Transcription Factor GATA-1, subunit A"/>
    <property type="match status" value="1"/>
</dbReference>
<feature type="compositionally biased region" description="Low complexity" evidence="7">
    <location>
        <begin position="943"/>
        <end position="956"/>
    </location>
</feature>
<dbReference type="SMART" id="SM00401">
    <property type="entry name" value="ZnF_GATA"/>
    <property type="match status" value="1"/>
</dbReference>
<feature type="domain" description="GATA-type" evidence="8">
    <location>
        <begin position="302"/>
        <end position="355"/>
    </location>
</feature>
<feature type="compositionally biased region" description="Low complexity" evidence="7">
    <location>
        <begin position="760"/>
        <end position="770"/>
    </location>
</feature>
<reference evidence="9 10" key="1">
    <citation type="submission" date="2015-01" db="EMBL/GenBank/DDBJ databases">
        <title>The Genome Sequence of Cryptococcus gattii EJB2.</title>
        <authorList>
            <consortium name="The Broad Institute Genomics Platform"/>
            <person name="Cuomo C."/>
            <person name="Litvintseva A."/>
            <person name="Chen Y."/>
            <person name="Heitman J."/>
            <person name="Sun S."/>
            <person name="Springer D."/>
            <person name="Dromer F."/>
            <person name="Young S."/>
            <person name="Zeng Q."/>
            <person name="Gargeya S."/>
            <person name="Abouelleil A."/>
            <person name="Alvarado L."/>
            <person name="Chapman S.B."/>
            <person name="Gainer-Dewar J."/>
            <person name="Goldberg J."/>
            <person name="Griggs A."/>
            <person name="Gujja S."/>
            <person name="Hansen M."/>
            <person name="Howarth C."/>
            <person name="Imamovic A."/>
            <person name="Larimer J."/>
            <person name="Murphy C."/>
            <person name="Naylor J."/>
            <person name="Pearson M."/>
            <person name="Priest M."/>
            <person name="Roberts A."/>
            <person name="Saif S."/>
            <person name="Shea T."/>
            <person name="Sykes S."/>
            <person name="Wortman J."/>
            <person name="Nusbaum C."/>
            <person name="Birren B."/>
        </authorList>
    </citation>
    <scope>NUCLEOTIDE SEQUENCE [LARGE SCALE GENOMIC DNA]</scope>
    <source>
        <strain evidence="9 10">EJB2</strain>
    </source>
</reference>
<dbReference type="CDD" id="cd00202">
    <property type="entry name" value="ZnF_GATA"/>
    <property type="match status" value="1"/>
</dbReference>
<feature type="region of interest" description="Disordered" evidence="7">
    <location>
        <begin position="565"/>
        <end position="708"/>
    </location>
</feature>
<dbReference type="PANTHER" id="PTHR10071">
    <property type="entry name" value="TRANSCRIPTION FACTOR GATA FAMILY MEMBER"/>
    <property type="match status" value="1"/>
</dbReference>
<dbReference type="InterPro" id="IPR013088">
    <property type="entry name" value="Znf_NHR/GATA"/>
</dbReference>
<name>A0ABR5BKT1_9TREE</name>
<feature type="compositionally biased region" description="Basic and acidic residues" evidence="7">
    <location>
        <begin position="603"/>
        <end position="623"/>
    </location>
</feature>
<dbReference type="SUPFAM" id="SSF57716">
    <property type="entry name" value="Glucocorticoid receptor-like (DNA-binding domain)"/>
    <property type="match status" value="1"/>
</dbReference>
<feature type="compositionally biased region" description="Basic and acidic residues" evidence="7">
    <location>
        <begin position="462"/>
        <end position="494"/>
    </location>
</feature>
<feature type="region of interest" description="Disordered" evidence="7">
    <location>
        <begin position="232"/>
        <end position="309"/>
    </location>
</feature>
<evidence type="ECO:0000256" key="2">
    <source>
        <dbReference type="ARBA" id="ARBA00022723"/>
    </source>
</evidence>